<dbReference type="InterPro" id="IPR019787">
    <property type="entry name" value="Znf_PHD-finger"/>
</dbReference>
<dbReference type="GO" id="GO:0003714">
    <property type="term" value="F:transcription corepressor activity"/>
    <property type="evidence" value="ECO:0007669"/>
    <property type="project" value="InterPro"/>
</dbReference>
<dbReference type="InterPro" id="IPR011011">
    <property type="entry name" value="Znf_FYVE_PHD"/>
</dbReference>
<evidence type="ECO:0000256" key="1">
    <source>
        <dbReference type="ARBA" id="ARBA00022723"/>
    </source>
</evidence>
<dbReference type="PANTHER" id="PTHR46309">
    <property type="entry name" value="PHD FINGER PROTEIN 12"/>
    <property type="match status" value="1"/>
</dbReference>
<dbReference type="InterPro" id="IPR001965">
    <property type="entry name" value="Znf_PHD"/>
</dbReference>
<proteinExistence type="predicted"/>
<evidence type="ECO:0000313" key="6">
    <source>
        <dbReference type="Proteomes" id="UP000515154"/>
    </source>
</evidence>
<sequence>MGKSLIIKYFKDYKNENKSHINLRKRRQTSMINFIQDIYKTQILAQTQTCLQERQKNDQKLSNLFKLKNFEDDSDQSEDMYTELRPRKRRLDSDNEEMSNMEENHDYCDICMQGGEIMLCDSCPRSYHLICILPDMNNPPEGVWNCPTCVYPLPDHV</sequence>
<keyword evidence="3" id="KW-0862">Zinc</keyword>
<dbReference type="InterPro" id="IPR013083">
    <property type="entry name" value="Znf_RING/FYVE/PHD"/>
</dbReference>
<dbReference type="Proteomes" id="UP000515154">
    <property type="component" value="Unplaced"/>
</dbReference>
<evidence type="ECO:0000256" key="4">
    <source>
        <dbReference type="PROSITE-ProRule" id="PRU00146"/>
    </source>
</evidence>
<dbReference type="KEGG" id="osn:115227972"/>
<evidence type="ECO:0000256" key="3">
    <source>
        <dbReference type="ARBA" id="ARBA00022833"/>
    </source>
</evidence>
<dbReference type="GO" id="GO:0008270">
    <property type="term" value="F:zinc ion binding"/>
    <property type="evidence" value="ECO:0007669"/>
    <property type="project" value="UniProtKB-KW"/>
</dbReference>
<keyword evidence="6" id="KW-1185">Reference proteome</keyword>
<dbReference type="InterPro" id="IPR019786">
    <property type="entry name" value="Zinc_finger_PHD-type_CS"/>
</dbReference>
<name>A0A7E6EGJ3_9MOLL</name>
<dbReference type="GO" id="GO:0005634">
    <property type="term" value="C:nucleus"/>
    <property type="evidence" value="ECO:0007669"/>
    <property type="project" value="TreeGrafter"/>
</dbReference>
<feature type="domain" description="PHD-type" evidence="5">
    <location>
        <begin position="105"/>
        <end position="152"/>
    </location>
</feature>
<organism evidence="6 7">
    <name type="scientific">Octopus sinensis</name>
    <name type="common">East Asian common octopus</name>
    <dbReference type="NCBI Taxonomy" id="2607531"/>
    <lineage>
        <taxon>Eukaryota</taxon>
        <taxon>Metazoa</taxon>
        <taxon>Spiralia</taxon>
        <taxon>Lophotrochozoa</taxon>
        <taxon>Mollusca</taxon>
        <taxon>Cephalopoda</taxon>
        <taxon>Coleoidea</taxon>
        <taxon>Octopodiformes</taxon>
        <taxon>Octopoda</taxon>
        <taxon>Incirrata</taxon>
        <taxon>Octopodidae</taxon>
        <taxon>Octopus</taxon>
    </lineage>
</organism>
<dbReference type="Pfam" id="PF00628">
    <property type="entry name" value="PHD"/>
    <property type="match status" value="1"/>
</dbReference>
<evidence type="ECO:0000259" key="5">
    <source>
        <dbReference type="PROSITE" id="PS50016"/>
    </source>
</evidence>
<dbReference type="RefSeq" id="XP_036354686.1">
    <property type="nucleotide sequence ID" value="XM_036498793.1"/>
</dbReference>
<dbReference type="PROSITE" id="PS01359">
    <property type="entry name" value="ZF_PHD_1"/>
    <property type="match status" value="1"/>
</dbReference>
<dbReference type="AlphaFoldDB" id="A0A7E6EGJ3"/>
<dbReference type="GO" id="GO:0006357">
    <property type="term" value="P:regulation of transcription by RNA polymerase II"/>
    <property type="evidence" value="ECO:0007669"/>
    <property type="project" value="TreeGrafter"/>
</dbReference>
<dbReference type="PROSITE" id="PS50016">
    <property type="entry name" value="ZF_PHD_2"/>
    <property type="match status" value="1"/>
</dbReference>
<dbReference type="SUPFAM" id="SSF57903">
    <property type="entry name" value="FYVE/PHD zinc finger"/>
    <property type="match status" value="1"/>
</dbReference>
<protein>
    <submittedName>
        <fullName evidence="7">Chromodomain-helicase-DNA-binding protein Mi-2 homolog</fullName>
    </submittedName>
</protein>
<keyword evidence="2 4" id="KW-0863">Zinc-finger</keyword>
<dbReference type="InterPro" id="IPR042163">
    <property type="entry name" value="PHF12"/>
</dbReference>
<accession>A0A7E6EGJ3</accession>
<dbReference type="PANTHER" id="PTHR46309:SF1">
    <property type="entry name" value="PHD FINGER PROTEIN 12"/>
    <property type="match status" value="1"/>
</dbReference>
<dbReference type="SMART" id="SM00249">
    <property type="entry name" value="PHD"/>
    <property type="match status" value="1"/>
</dbReference>
<keyword evidence="1" id="KW-0479">Metal-binding</keyword>
<gene>
    <name evidence="7" type="primary">LOC115227972</name>
</gene>
<reference evidence="7" key="1">
    <citation type="submission" date="2025-08" db="UniProtKB">
        <authorList>
            <consortium name="RefSeq"/>
        </authorList>
    </citation>
    <scope>IDENTIFICATION</scope>
</reference>
<evidence type="ECO:0000256" key="2">
    <source>
        <dbReference type="ARBA" id="ARBA00022771"/>
    </source>
</evidence>
<dbReference type="Gene3D" id="3.30.40.10">
    <property type="entry name" value="Zinc/RING finger domain, C3HC4 (zinc finger)"/>
    <property type="match status" value="1"/>
</dbReference>
<evidence type="ECO:0000313" key="7">
    <source>
        <dbReference type="RefSeq" id="XP_036354686.1"/>
    </source>
</evidence>